<dbReference type="AlphaFoldDB" id="A0A344U0Z0"/>
<evidence type="ECO:0000313" key="2">
    <source>
        <dbReference type="Proteomes" id="UP000252004"/>
    </source>
</evidence>
<dbReference type="KEGG" id="sgz:C0216_14810"/>
<sequence>MFSCELVGRRGVRTVMPRPVRGRADLMITEGSASPHSLYGPASPRLRGVCAWHARAVRV</sequence>
<keyword evidence="2" id="KW-1185">Reference proteome</keyword>
<reference evidence="1 2" key="1">
    <citation type="submission" date="2018-01" db="EMBL/GenBank/DDBJ databases">
        <title>Draft genome Sequence of streptomyces globosus LZH-48.</title>
        <authorList>
            <person name="Ran K."/>
            <person name="Li Z."/>
            <person name="Wei S."/>
            <person name="Dong R."/>
        </authorList>
    </citation>
    <scope>NUCLEOTIDE SEQUENCE [LARGE SCALE GENOMIC DNA]</scope>
    <source>
        <strain evidence="1 2">LZH-48</strain>
    </source>
</reference>
<evidence type="ECO:0000313" key="1">
    <source>
        <dbReference type="EMBL" id="AXE24561.1"/>
    </source>
</evidence>
<organism evidence="1 2">
    <name type="scientific">Streptomyces globosus</name>
    <dbReference type="NCBI Taxonomy" id="68209"/>
    <lineage>
        <taxon>Bacteria</taxon>
        <taxon>Bacillati</taxon>
        <taxon>Actinomycetota</taxon>
        <taxon>Actinomycetes</taxon>
        <taxon>Kitasatosporales</taxon>
        <taxon>Streptomycetaceae</taxon>
        <taxon>Streptomyces</taxon>
    </lineage>
</organism>
<name>A0A344U0Z0_9ACTN</name>
<dbReference type="EMBL" id="CP030862">
    <property type="protein sequence ID" value="AXE24561.1"/>
    <property type="molecule type" value="Genomic_DNA"/>
</dbReference>
<gene>
    <name evidence="1" type="ORF">C0216_14810</name>
</gene>
<accession>A0A344U0Z0</accession>
<proteinExistence type="predicted"/>
<protein>
    <submittedName>
        <fullName evidence="1">Uncharacterized protein</fullName>
    </submittedName>
</protein>
<dbReference type="Proteomes" id="UP000252004">
    <property type="component" value="Chromosome"/>
</dbReference>